<dbReference type="Pfam" id="PF02597">
    <property type="entry name" value="ThiS"/>
    <property type="match status" value="1"/>
</dbReference>
<evidence type="ECO:0000313" key="2">
    <source>
        <dbReference type="Proteomes" id="UP000222564"/>
    </source>
</evidence>
<proteinExistence type="predicted"/>
<dbReference type="Proteomes" id="UP000222564">
    <property type="component" value="Unassembled WGS sequence"/>
</dbReference>
<dbReference type="InterPro" id="IPR016155">
    <property type="entry name" value="Mopterin_synth/thiamin_S_b"/>
</dbReference>
<dbReference type="OrthoDB" id="9810692at2"/>
<dbReference type="AlphaFoldDB" id="A0A2C6MGT7"/>
<gene>
    <name evidence="1" type="ORF">P378_08045</name>
</gene>
<accession>A0A2C6MGT7</accession>
<protein>
    <submittedName>
        <fullName evidence="1">Thiamine biosynthesis protein ThiS</fullName>
    </submittedName>
</protein>
<comment type="caution">
    <text evidence="1">The sequence shown here is derived from an EMBL/GenBank/DDBJ whole genome shotgun (WGS) entry which is preliminary data.</text>
</comment>
<dbReference type="CDD" id="cd00565">
    <property type="entry name" value="Ubl_ThiS"/>
    <property type="match status" value="1"/>
</dbReference>
<keyword evidence="2" id="KW-1185">Reference proteome</keyword>
<name>A0A2C6MGT7_9FIRM</name>
<dbReference type="InterPro" id="IPR010035">
    <property type="entry name" value="Thi_S"/>
</dbReference>
<evidence type="ECO:0000313" key="1">
    <source>
        <dbReference type="EMBL" id="PHJ38683.1"/>
    </source>
</evidence>
<dbReference type="PANTHER" id="PTHR34472:SF1">
    <property type="entry name" value="SULFUR CARRIER PROTEIN THIS"/>
    <property type="match status" value="1"/>
</dbReference>
<organism evidence="1 2">
    <name type="scientific">Desulforamulus profundi</name>
    <dbReference type="NCBI Taxonomy" id="1383067"/>
    <lineage>
        <taxon>Bacteria</taxon>
        <taxon>Bacillati</taxon>
        <taxon>Bacillota</taxon>
        <taxon>Clostridia</taxon>
        <taxon>Eubacteriales</taxon>
        <taxon>Peptococcaceae</taxon>
        <taxon>Desulforamulus</taxon>
    </lineage>
</organism>
<dbReference type="EMBL" id="AWQQ01000046">
    <property type="protein sequence ID" value="PHJ38683.1"/>
    <property type="molecule type" value="Genomic_DNA"/>
</dbReference>
<dbReference type="PANTHER" id="PTHR34472">
    <property type="entry name" value="SULFUR CARRIER PROTEIN THIS"/>
    <property type="match status" value="1"/>
</dbReference>
<sequence length="66" mass="7553">MKILYNGKELLVEDGITIARLLNQRGLKPDTVIVEYNYQLVMKETWSNITLKENDVIEVLRFVGGG</sequence>
<reference evidence="1 2" key="1">
    <citation type="submission" date="2013-09" db="EMBL/GenBank/DDBJ databases">
        <title>Biodegradation of hydrocarbons in the deep terrestrial subsurface : characterization of a microbial consortium composed of two Desulfotomaculum species originating from a deep geological formation.</title>
        <authorList>
            <person name="Aullo T."/>
            <person name="Berlendis S."/>
            <person name="Lascourreges J.-F."/>
            <person name="Dessort D."/>
            <person name="Saint-Laurent S."/>
            <person name="Schraauwers B."/>
            <person name="Mas J."/>
            <person name="Magot M."/>
            <person name="Ranchou-Peyruse A."/>
        </authorList>
    </citation>
    <scope>NUCLEOTIDE SEQUENCE [LARGE SCALE GENOMIC DNA]</scope>
    <source>
        <strain evidence="1 2">Bs107</strain>
    </source>
</reference>
<dbReference type="InterPro" id="IPR003749">
    <property type="entry name" value="ThiS/MoaD-like"/>
</dbReference>
<dbReference type="InterPro" id="IPR012675">
    <property type="entry name" value="Beta-grasp_dom_sf"/>
</dbReference>
<dbReference type="SUPFAM" id="SSF54285">
    <property type="entry name" value="MoaD/ThiS"/>
    <property type="match status" value="1"/>
</dbReference>
<dbReference type="Gene3D" id="3.10.20.30">
    <property type="match status" value="1"/>
</dbReference>
<dbReference type="NCBIfam" id="TIGR01683">
    <property type="entry name" value="thiS"/>
    <property type="match status" value="1"/>
</dbReference>
<dbReference type="RefSeq" id="WP_099082752.1">
    <property type="nucleotide sequence ID" value="NZ_AWQQ01000046.1"/>
</dbReference>